<evidence type="ECO:0000313" key="2">
    <source>
        <dbReference type="EMBL" id="KRO26862.1"/>
    </source>
</evidence>
<feature type="domain" description="EfeO-type cupredoxin-like" evidence="1">
    <location>
        <begin position="5"/>
        <end position="88"/>
    </location>
</feature>
<dbReference type="Gene3D" id="2.60.40.420">
    <property type="entry name" value="Cupredoxins - blue copper proteins"/>
    <property type="match status" value="1"/>
</dbReference>
<dbReference type="RefSeq" id="WP_024624288.1">
    <property type="nucleotide sequence ID" value="NZ_AYGX02000102.1"/>
</dbReference>
<evidence type="ECO:0000313" key="3">
    <source>
        <dbReference type="Proteomes" id="UP000050920"/>
    </source>
</evidence>
<proteinExistence type="predicted"/>
<reference evidence="2 3" key="1">
    <citation type="journal article" date="2015" name="Genome Announc.">
        <title>Expanding the biotechnology potential of lactobacilli through comparative genomics of 213 strains and associated genera.</title>
        <authorList>
            <person name="Sun Z."/>
            <person name="Harris H.M."/>
            <person name="McCann A."/>
            <person name="Guo C."/>
            <person name="Argimon S."/>
            <person name="Zhang W."/>
            <person name="Yang X."/>
            <person name="Jeffery I.B."/>
            <person name="Cooney J.C."/>
            <person name="Kagawa T.F."/>
            <person name="Liu W."/>
            <person name="Song Y."/>
            <person name="Salvetti E."/>
            <person name="Wrobel A."/>
            <person name="Rasinkangas P."/>
            <person name="Parkhill J."/>
            <person name="Rea M.C."/>
            <person name="O'Sullivan O."/>
            <person name="Ritari J."/>
            <person name="Douillard F.P."/>
            <person name="Paul Ross R."/>
            <person name="Yang R."/>
            <person name="Briner A.E."/>
            <person name="Felis G.E."/>
            <person name="de Vos W.M."/>
            <person name="Barrangou R."/>
            <person name="Klaenhammer T.R."/>
            <person name="Caufield P.W."/>
            <person name="Cui Y."/>
            <person name="Zhang H."/>
            <person name="O'Toole P.W."/>
        </authorList>
    </citation>
    <scope>NUCLEOTIDE SEQUENCE [LARGE SCALE GENOMIC DNA]</scope>
    <source>
        <strain evidence="2 3">DSM 21115</strain>
    </source>
</reference>
<dbReference type="InterPro" id="IPR008972">
    <property type="entry name" value="Cupredoxin"/>
</dbReference>
<dbReference type="AlphaFoldDB" id="A0A0R2NMF0"/>
<dbReference type="InterPro" id="IPR028096">
    <property type="entry name" value="EfeO_Cupredoxin"/>
</dbReference>
<comment type="caution">
    <text evidence="2">The sequence shown here is derived from an EMBL/GenBank/DDBJ whole genome shotgun (WGS) entry which is preliminary data.</text>
</comment>
<keyword evidence="3" id="KW-1185">Reference proteome</keyword>
<sequence length="89" mass="9722">MTKLQTATITVDGAYTPNTVTFKQGEPAQLTFNRISTTGCLDEVILPKDTTKYPLPLNTPQTFDIDTSKAGEYEFTCGMNMALGKVVVQ</sequence>
<accession>A0A0R2NMF0</accession>
<dbReference type="Proteomes" id="UP000050920">
    <property type="component" value="Unassembled WGS sequence"/>
</dbReference>
<gene>
    <name evidence="2" type="ORF">DY78_GL000547</name>
</gene>
<dbReference type="Pfam" id="PF13473">
    <property type="entry name" value="Cupredoxin_1"/>
    <property type="match status" value="1"/>
</dbReference>
<dbReference type="EMBL" id="AYGX02000102">
    <property type="protein sequence ID" value="KRO26862.1"/>
    <property type="molecule type" value="Genomic_DNA"/>
</dbReference>
<protein>
    <recommendedName>
        <fullName evidence="1">EfeO-type cupredoxin-like domain-containing protein</fullName>
    </recommendedName>
</protein>
<dbReference type="SUPFAM" id="SSF49503">
    <property type="entry name" value="Cupredoxins"/>
    <property type="match status" value="1"/>
</dbReference>
<name>A0A0R2NMF0_9LACO</name>
<organism evidence="2 3">
    <name type="scientific">Lactiplantibacillus fabifermentans DSM 21115</name>
    <dbReference type="NCBI Taxonomy" id="1413187"/>
    <lineage>
        <taxon>Bacteria</taxon>
        <taxon>Bacillati</taxon>
        <taxon>Bacillota</taxon>
        <taxon>Bacilli</taxon>
        <taxon>Lactobacillales</taxon>
        <taxon>Lactobacillaceae</taxon>
        <taxon>Lactiplantibacillus</taxon>
    </lineage>
</organism>
<evidence type="ECO:0000259" key="1">
    <source>
        <dbReference type="Pfam" id="PF13473"/>
    </source>
</evidence>